<protein>
    <recommendedName>
        <fullName evidence="6">Ankyrin repeat-containing protein</fullName>
    </recommendedName>
</protein>
<reference evidence="5" key="1">
    <citation type="submission" date="2016-10" db="EMBL/GenBank/DDBJ databases">
        <authorList>
            <person name="Varghese N."/>
            <person name="Submissions S."/>
        </authorList>
    </citation>
    <scope>NUCLEOTIDE SEQUENCE [LARGE SCALE GENOMIC DNA]</scope>
    <source>
        <strain evidence="5">DSM 24740</strain>
    </source>
</reference>
<dbReference type="InterPro" id="IPR002110">
    <property type="entry name" value="Ankyrin_rpt"/>
</dbReference>
<dbReference type="PANTHER" id="PTHR24171">
    <property type="entry name" value="ANKYRIN REPEAT DOMAIN-CONTAINING PROTEIN 39-RELATED"/>
    <property type="match status" value="1"/>
</dbReference>
<dbReference type="InterPro" id="IPR036770">
    <property type="entry name" value="Ankyrin_rpt-contain_sf"/>
</dbReference>
<dbReference type="InParanoid" id="A0A1H9M790"/>
<dbReference type="EMBL" id="FOFB01000027">
    <property type="protein sequence ID" value="SER19492.1"/>
    <property type="molecule type" value="Genomic_DNA"/>
</dbReference>
<evidence type="ECO:0000313" key="5">
    <source>
        <dbReference type="Proteomes" id="UP000199021"/>
    </source>
</evidence>
<dbReference type="PROSITE" id="PS50297">
    <property type="entry name" value="ANK_REP_REGION"/>
    <property type="match status" value="2"/>
</dbReference>
<dbReference type="Pfam" id="PF12796">
    <property type="entry name" value="Ank_2"/>
    <property type="match status" value="1"/>
</dbReference>
<name>A0A1H9M790_9BACT</name>
<dbReference type="SMART" id="SM00248">
    <property type="entry name" value="ANK"/>
    <property type="match status" value="3"/>
</dbReference>
<feature type="repeat" description="ANK" evidence="3">
    <location>
        <begin position="85"/>
        <end position="117"/>
    </location>
</feature>
<accession>A0A1H9M790</accession>
<feature type="repeat" description="ANK" evidence="3">
    <location>
        <begin position="20"/>
        <end position="52"/>
    </location>
</feature>
<keyword evidence="2 3" id="KW-0040">ANK repeat</keyword>
<dbReference type="Gene3D" id="1.25.40.20">
    <property type="entry name" value="Ankyrin repeat-containing domain"/>
    <property type="match status" value="1"/>
</dbReference>
<dbReference type="PROSITE" id="PS50088">
    <property type="entry name" value="ANK_REPEAT"/>
    <property type="match status" value="2"/>
</dbReference>
<sequence>MEAKALIEANQDLLKARDERGTSPLILASYSGLLPMTKLLVEAGADINASGTTGTALMGVCFKGHADIARYLINAGADLEASLPNGSTALHFAAMFNQAEIVELLVAAGADAGAKDVDGLAAADHAKKRGFMELAERLG</sequence>
<evidence type="ECO:0000256" key="2">
    <source>
        <dbReference type="ARBA" id="ARBA00023043"/>
    </source>
</evidence>
<dbReference type="PANTHER" id="PTHR24171:SF9">
    <property type="entry name" value="ANKYRIN REPEAT DOMAIN-CONTAINING PROTEIN 39"/>
    <property type="match status" value="1"/>
</dbReference>
<evidence type="ECO:0008006" key="6">
    <source>
        <dbReference type="Google" id="ProtNLM"/>
    </source>
</evidence>
<evidence type="ECO:0000256" key="3">
    <source>
        <dbReference type="PROSITE-ProRule" id="PRU00023"/>
    </source>
</evidence>
<dbReference type="SUPFAM" id="SSF48403">
    <property type="entry name" value="Ankyrin repeat"/>
    <property type="match status" value="1"/>
</dbReference>
<dbReference type="Proteomes" id="UP000199021">
    <property type="component" value="Unassembled WGS sequence"/>
</dbReference>
<dbReference type="AlphaFoldDB" id="A0A1H9M790"/>
<dbReference type="STRING" id="478744.SAMN05444359_12748"/>
<evidence type="ECO:0000313" key="4">
    <source>
        <dbReference type="EMBL" id="SER19492.1"/>
    </source>
</evidence>
<proteinExistence type="predicted"/>
<organism evidence="4 5">
    <name type="scientific">Neolewinella agarilytica</name>
    <dbReference type="NCBI Taxonomy" id="478744"/>
    <lineage>
        <taxon>Bacteria</taxon>
        <taxon>Pseudomonadati</taxon>
        <taxon>Bacteroidota</taxon>
        <taxon>Saprospiria</taxon>
        <taxon>Saprospirales</taxon>
        <taxon>Lewinellaceae</taxon>
        <taxon>Neolewinella</taxon>
    </lineage>
</organism>
<keyword evidence="1" id="KW-0677">Repeat</keyword>
<evidence type="ECO:0000256" key="1">
    <source>
        <dbReference type="ARBA" id="ARBA00022737"/>
    </source>
</evidence>
<gene>
    <name evidence="4" type="ORF">SAMN05444359_12748</name>
</gene>
<keyword evidence="5" id="KW-1185">Reference proteome</keyword>
<dbReference type="Pfam" id="PF00023">
    <property type="entry name" value="Ank"/>
    <property type="match status" value="1"/>
</dbReference>